<dbReference type="Proteomes" id="UP000319613">
    <property type="component" value="Unassembled WGS sequence"/>
</dbReference>
<dbReference type="PANTHER" id="PTHR30093">
    <property type="entry name" value="GENERAL SECRETION PATHWAY PROTEIN G"/>
    <property type="match status" value="1"/>
</dbReference>
<keyword evidence="5 6" id="KW-0472">Membrane</keyword>
<organism evidence="7 8">
    <name type="scientific">Candidatus Doudnabacteria bacterium Gr01-1014_77</name>
    <dbReference type="NCBI Taxonomy" id="2017133"/>
    <lineage>
        <taxon>Bacteria</taxon>
        <taxon>Candidatus Doudnaibacteriota</taxon>
    </lineage>
</organism>
<evidence type="ECO:0000256" key="6">
    <source>
        <dbReference type="SAM" id="Phobius"/>
    </source>
</evidence>
<keyword evidence="3 6" id="KW-0812">Transmembrane</keyword>
<comment type="subcellular location">
    <subcellularLocation>
        <location evidence="1">Membrane</location>
        <topology evidence="1">Single-pass membrane protein</topology>
    </subcellularLocation>
</comment>
<comment type="caution">
    <text evidence="7">The sequence shown here is derived from an EMBL/GenBank/DDBJ whole genome shotgun (WGS) entry which is preliminary data.</text>
</comment>
<evidence type="ECO:0000313" key="7">
    <source>
        <dbReference type="EMBL" id="TSC66430.1"/>
    </source>
</evidence>
<dbReference type="PANTHER" id="PTHR30093:SF44">
    <property type="entry name" value="TYPE II SECRETION SYSTEM CORE PROTEIN G"/>
    <property type="match status" value="1"/>
</dbReference>
<evidence type="ECO:0000256" key="1">
    <source>
        <dbReference type="ARBA" id="ARBA00004167"/>
    </source>
</evidence>
<evidence type="ECO:0000313" key="8">
    <source>
        <dbReference type="Proteomes" id="UP000319613"/>
    </source>
</evidence>
<dbReference type="Pfam" id="PF07963">
    <property type="entry name" value="N_methyl"/>
    <property type="match status" value="1"/>
</dbReference>
<name>A0A554JDU6_9BACT</name>
<keyword evidence="2" id="KW-0488">Methylation</keyword>
<evidence type="ECO:0000256" key="3">
    <source>
        <dbReference type="ARBA" id="ARBA00022692"/>
    </source>
</evidence>
<evidence type="ECO:0000256" key="5">
    <source>
        <dbReference type="ARBA" id="ARBA00023136"/>
    </source>
</evidence>
<dbReference type="Gene3D" id="3.30.700.10">
    <property type="entry name" value="Glycoprotein, Type 4 Pilin"/>
    <property type="match status" value="1"/>
</dbReference>
<dbReference type="InterPro" id="IPR000983">
    <property type="entry name" value="Bac_GSPG_pilin"/>
</dbReference>
<dbReference type="PROSITE" id="PS00409">
    <property type="entry name" value="PROKAR_NTER_METHYL"/>
    <property type="match status" value="1"/>
</dbReference>
<dbReference type="EMBL" id="VMFF01000005">
    <property type="protein sequence ID" value="TSC66430.1"/>
    <property type="molecule type" value="Genomic_DNA"/>
</dbReference>
<reference evidence="7 8" key="1">
    <citation type="submission" date="2017-07" db="EMBL/GenBank/DDBJ databases">
        <title>Mechanisms for carbon and nitrogen cycling indicate functional differentiation within the Candidate Phyla Radiation.</title>
        <authorList>
            <person name="Danczak R.E."/>
            <person name="Johnston M.D."/>
            <person name="Kenah C."/>
            <person name="Slattery M."/>
            <person name="Wrighton K.C."/>
            <person name="Wilkins M.J."/>
        </authorList>
    </citation>
    <scope>NUCLEOTIDE SEQUENCE [LARGE SCALE GENOMIC DNA]</scope>
    <source>
        <strain evidence="7">Gr01-1014_77</strain>
    </source>
</reference>
<keyword evidence="4 6" id="KW-1133">Transmembrane helix</keyword>
<dbReference type="GO" id="GO:0015628">
    <property type="term" value="P:protein secretion by the type II secretion system"/>
    <property type="evidence" value="ECO:0007669"/>
    <property type="project" value="InterPro"/>
</dbReference>
<gene>
    <name evidence="7" type="ORF">G01um101477_87</name>
</gene>
<dbReference type="AlphaFoldDB" id="A0A554JDU6"/>
<sequence>MKTLLRNKNKGFTLIELLVVIAIIGLLASVVLLALNSARAKSRDAKRLADVRQLATALELYYNDNNAYPTQAAAAVVTQGGTTLNVLVPNYVGALPTSPAPAEANCTGTGTSQTLNNSYVYLSASGATYALSFCLGGTTGGYAAGTHSVSPAGIQ</sequence>
<evidence type="ECO:0000256" key="2">
    <source>
        <dbReference type="ARBA" id="ARBA00022481"/>
    </source>
</evidence>
<accession>A0A554JDU6</accession>
<dbReference type="InterPro" id="IPR012902">
    <property type="entry name" value="N_methyl_site"/>
</dbReference>
<dbReference type="SUPFAM" id="SSF54523">
    <property type="entry name" value="Pili subunits"/>
    <property type="match status" value="1"/>
</dbReference>
<dbReference type="GO" id="GO:0015627">
    <property type="term" value="C:type II protein secretion system complex"/>
    <property type="evidence" value="ECO:0007669"/>
    <property type="project" value="InterPro"/>
</dbReference>
<dbReference type="NCBIfam" id="TIGR02532">
    <property type="entry name" value="IV_pilin_GFxxxE"/>
    <property type="match status" value="1"/>
</dbReference>
<dbReference type="PRINTS" id="PR00813">
    <property type="entry name" value="BCTERIALGSPG"/>
</dbReference>
<proteinExistence type="predicted"/>
<dbReference type="GO" id="GO:0016020">
    <property type="term" value="C:membrane"/>
    <property type="evidence" value="ECO:0007669"/>
    <property type="project" value="UniProtKB-SubCell"/>
</dbReference>
<feature type="transmembrane region" description="Helical" evidence="6">
    <location>
        <begin position="12"/>
        <end position="35"/>
    </location>
</feature>
<dbReference type="InterPro" id="IPR045584">
    <property type="entry name" value="Pilin-like"/>
</dbReference>
<evidence type="ECO:0000256" key="4">
    <source>
        <dbReference type="ARBA" id="ARBA00022989"/>
    </source>
</evidence>
<protein>
    <submittedName>
        <fullName evidence="7">General secretion pathway protein G</fullName>
    </submittedName>
</protein>